<keyword evidence="1" id="KW-1133">Transmembrane helix</keyword>
<organism evidence="2 3">
    <name type="scientific">Jeotgalibacillus campisalis</name>
    <dbReference type="NCBI Taxonomy" id="220754"/>
    <lineage>
        <taxon>Bacteria</taxon>
        <taxon>Bacillati</taxon>
        <taxon>Bacillota</taxon>
        <taxon>Bacilli</taxon>
        <taxon>Bacillales</taxon>
        <taxon>Caryophanaceae</taxon>
        <taxon>Jeotgalibacillus</taxon>
    </lineage>
</organism>
<name>A0A0C2SA65_9BACL</name>
<sequence length="284" mass="32646">MIRNRKIKWFLSAGIFLLFLFQLLSIGIAEPRGYSLLYDWMAYAVNYVIVIMILFLYIQNLYVRWAVRMAAVILIVSTTTFFLFKGDVHLVVEQSEDRRHEVILKEYSEMKQETISLKRIAWIFGKQTGILTGSSDYKTIERDTYKVEWHHGDTAVITYQASEEKDSLEQEVVNFRPSSYVSYQNAVVGLMGKWVDVDQPENFLLAEGSQFVYARDGELFYYRAEDAEQHGIYAVTLKGMEQNPSLTIVLSPEAEFGDDNLISGSITIHPVTLDPADGAIYERE</sequence>
<protein>
    <submittedName>
        <fullName evidence="2">Uncharacterized protein</fullName>
    </submittedName>
</protein>
<dbReference type="RefSeq" id="WP_041055052.1">
    <property type="nucleotide sequence ID" value="NZ_JXRR01000008.1"/>
</dbReference>
<feature type="transmembrane region" description="Helical" evidence="1">
    <location>
        <begin position="41"/>
        <end position="58"/>
    </location>
</feature>
<dbReference type="PATRIC" id="fig|220754.4.peg.764"/>
<dbReference type="OrthoDB" id="2871352at2"/>
<dbReference type="EMBL" id="JXRR01000008">
    <property type="protein sequence ID" value="KIL50864.1"/>
    <property type="molecule type" value="Genomic_DNA"/>
</dbReference>
<reference evidence="2 3" key="1">
    <citation type="submission" date="2015-01" db="EMBL/GenBank/DDBJ databases">
        <title>Jeotgalibacillus campisalis genome sequencing.</title>
        <authorList>
            <person name="Goh K.M."/>
            <person name="Chan K.-G."/>
            <person name="Yaakop A.S."/>
            <person name="Ee R."/>
            <person name="Gan H.M."/>
            <person name="Chan C.S."/>
        </authorList>
    </citation>
    <scope>NUCLEOTIDE SEQUENCE [LARGE SCALE GENOMIC DNA]</scope>
    <source>
        <strain evidence="2 3">SF-57</strain>
    </source>
</reference>
<dbReference type="AlphaFoldDB" id="A0A0C2SA65"/>
<evidence type="ECO:0000313" key="3">
    <source>
        <dbReference type="Proteomes" id="UP000031972"/>
    </source>
</evidence>
<keyword evidence="3" id="KW-1185">Reference proteome</keyword>
<accession>A0A0C2SA65</accession>
<keyword evidence="1" id="KW-0812">Transmembrane</keyword>
<keyword evidence="1" id="KW-0472">Membrane</keyword>
<evidence type="ECO:0000256" key="1">
    <source>
        <dbReference type="SAM" id="Phobius"/>
    </source>
</evidence>
<dbReference type="Proteomes" id="UP000031972">
    <property type="component" value="Unassembled WGS sequence"/>
</dbReference>
<gene>
    <name evidence="2" type="ORF">KR50_07450</name>
</gene>
<comment type="caution">
    <text evidence="2">The sequence shown here is derived from an EMBL/GenBank/DDBJ whole genome shotgun (WGS) entry which is preliminary data.</text>
</comment>
<feature type="transmembrane region" description="Helical" evidence="1">
    <location>
        <begin position="65"/>
        <end position="84"/>
    </location>
</feature>
<evidence type="ECO:0000313" key="2">
    <source>
        <dbReference type="EMBL" id="KIL50864.1"/>
    </source>
</evidence>
<proteinExistence type="predicted"/>